<organism evidence="1 2">
    <name type="scientific">Avena sativa</name>
    <name type="common">Oat</name>
    <dbReference type="NCBI Taxonomy" id="4498"/>
    <lineage>
        <taxon>Eukaryota</taxon>
        <taxon>Viridiplantae</taxon>
        <taxon>Streptophyta</taxon>
        <taxon>Embryophyta</taxon>
        <taxon>Tracheophyta</taxon>
        <taxon>Spermatophyta</taxon>
        <taxon>Magnoliopsida</taxon>
        <taxon>Liliopsida</taxon>
        <taxon>Poales</taxon>
        <taxon>Poaceae</taxon>
        <taxon>BOP clade</taxon>
        <taxon>Pooideae</taxon>
        <taxon>Poodae</taxon>
        <taxon>Poeae</taxon>
        <taxon>Poeae Chloroplast Group 1 (Aveneae type)</taxon>
        <taxon>Aveninae</taxon>
        <taxon>Avena</taxon>
    </lineage>
</organism>
<name>A0ACD5YB17_AVESA</name>
<dbReference type="Proteomes" id="UP001732700">
    <property type="component" value="Chromosome 5D"/>
</dbReference>
<dbReference type="EnsemblPlants" id="AVESA.00010b.r2.5DG0942430.1">
    <property type="protein sequence ID" value="AVESA.00010b.r2.5DG0942430.1.CDS"/>
    <property type="gene ID" value="AVESA.00010b.r2.5DG0942430"/>
</dbReference>
<evidence type="ECO:0000313" key="2">
    <source>
        <dbReference type="Proteomes" id="UP001732700"/>
    </source>
</evidence>
<sequence>MNYVWDPITWVVASQHLLPTSLFALPFLEYLDLSDNLLEGRIPINSSWKCSSLLQTIRLSENMLRGKFDFLWLRSCTKLREIDLSRNTDLVVQVKLHGWVPEFQLKKIILSWCNLDKSVITEPYFLPAQRHLQFLDLSNNNLTGSMPSWLFTNEAALIYLDLSNNSLVGSLDLILQHQNDLQLVNISLNHVDGRLPADISWIFPNLTILDVSRNAISGTIPPSLCNIDGIELMDLSNNKFTGEVPSCLFTDSSELNILKLSNNNLRGKILGGASNLSNLLAVYLDNNKFEGTLPRNLSGKVEVIDLHDNEMSGELDTSLWNLPLLKALSLASNGLTGDIRPGICKLTSLMLLDLSDNYFIGHIPNCSDMLPLRFLSVSGNSLSGIPSAFFISSYIIALDLSQNQFTGNLEWAQYLPQISVLLLSRNKFEGQISSNLCHLQHLSIIDISHNILSGSIPPCIGGIPFKYLDTFVHEWPTASHYLYGWLFDDIYFSYQSHYDLQGFTFTTKGNPYTYGRNFFTSMSGIDLSANMLSGEIPQEIGNLSHIKSLNLSNNFITGPIPTTFANMSEIESLDLSVNRLNGSIPWQLTRLSTIAVFSVAYNNLSGCLPDSGQFGSFDRDCYRGNDNLRSCTSSSGPVAPNGTVGSTHGDSDPILYVVTAISFVLAFWATVKFVFCHSFGQCVLLKL</sequence>
<proteinExistence type="predicted"/>
<keyword evidence="2" id="KW-1185">Reference proteome</keyword>
<reference evidence="1" key="2">
    <citation type="submission" date="2025-09" db="UniProtKB">
        <authorList>
            <consortium name="EnsemblPlants"/>
        </authorList>
    </citation>
    <scope>IDENTIFICATION</scope>
</reference>
<protein>
    <submittedName>
        <fullName evidence="1">Uncharacterized protein</fullName>
    </submittedName>
</protein>
<reference evidence="1" key="1">
    <citation type="submission" date="2021-05" db="EMBL/GenBank/DDBJ databases">
        <authorList>
            <person name="Scholz U."/>
            <person name="Mascher M."/>
            <person name="Fiebig A."/>
        </authorList>
    </citation>
    <scope>NUCLEOTIDE SEQUENCE [LARGE SCALE GENOMIC DNA]</scope>
</reference>
<evidence type="ECO:0000313" key="1">
    <source>
        <dbReference type="EnsemblPlants" id="AVESA.00010b.r2.5DG0942430.1.CDS"/>
    </source>
</evidence>
<accession>A0ACD5YB17</accession>